<dbReference type="PIRSF" id="PIRSF004572">
    <property type="entry name" value="SecM"/>
    <property type="match status" value="1"/>
</dbReference>
<keyword evidence="2" id="KW-0732">Signal</keyword>
<evidence type="ECO:0000256" key="3">
    <source>
        <dbReference type="ARBA" id="ARBA00022764"/>
    </source>
</evidence>
<keyword evidence="7" id="KW-1185">Reference proteome</keyword>
<evidence type="ECO:0000313" key="7">
    <source>
        <dbReference type="Proteomes" id="UP000280955"/>
    </source>
</evidence>
<gene>
    <name evidence="4" type="primary">secM</name>
    <name evidence="6" type="ORF">BDD30_1164</name>
</gene>
<organism evidence="6 7">
    <name type="scientific">Photorhabdus asymbiotica</name>
    <dbReference type="NCBI Taxonomy" id="291112"/>
    <lineage>
        <taxon>Bacteria</taxon>
        <taxon>Pseudomonadati</taxon>
        <taxon>Pseudomonadota</taxon>
        <taxon>Gammaproteobacteria</taxon>
        <taxon>Enterobacterales</taxon>
        <taxon>Morganellaceae</taxon>
        <taxon>Photorhabdus</taxon>
    </lineage>
</organism>
<evidence type="ECO:0000313" key="6">
    <source>
        <dbReference type="EMBL" id="RKS66821.1"/>
    </source>
</evidence>
<evidence type="ECO:0000256" key="5">
    <source>
        <dbReference type="SAM" id="Phobius"/>
    </source>
</evidence>
<keyword evidence="3 4" id="KW-0574">Periplasm</keyword>
<dbReference type="RefSeq" id="WP_012777294.1">
    <property type="nucleotide sequence ID" value="NC_012962.1"/>
</dbReference>
<feature type="transmembrane region" description="Helical" evidence="5">
    <location>
        <begin position="20"/>
        <end position="42"/>
    </location>
</feature>
<dbReference type="HAMAP" id="MF_01332">
    <property type="entry name" value="SecM"/>
    <property type="match status" value="1"/>
</dbReference>
<name>A0ABX9STL3_9GAMM</name>
<comment type="function">
    <text evidence="4">Regulates secA expression by translational coupling of the secM secA operon. Translational pausing at a specific Pro residue 5 residues before the end of the protein may allow disruption of a mRNA repressor helix that normally suppresses secA translation initiation.</text>
</comment>
<comment type="similarity">
    <text evidence="4">Belongs to the SecM family.</text>
</comment>
<reference evidence="6 7" key="1">
    <citation type="submission" date="2018-10" db="EMBL/GenBank/DDBJ databases">
        <title>Genomic Encyclopedia of Archaeal and Bacterial Type Strains, Phase II (KMG-II): from individual species to whole genera.</title>
        <authorList>
            <person name="Goeker M."/>
        </authorList>
    </citation>
    <scope>NUCLEOTIDE SEQUENCE [LARGE SCALE GENOMIC DNA]</scope>
    <source>
        <strain evidence="6 7">DSM 15149</strain>
    </source>
</reference>
<evidence type="ECO:0000256" key="4">
    <source>
        <dbReference type="HAMAP-Rule" id="MF_01332"/>
    </source>
</evidence>
<keyword evidence="5" id="KW-1133">Transmembrane helix</keyword>
<proteinExistence type="inferred from homology"/>
<protein>
    <recommendedName>
        <fullName evidence="4">Secretion monitor</fullName>
    </recommendedName>
</protein>
<sequence length="176" mass="19750">MSILNLWRQFGRRYFWPHLLLGMVAASIGVPTILVGVTNNILLQANTSSCQCWQNQALSAFDNLFSQQNIQRQSANNGVNYWQQHAVRNMIRHLSFAFFVSQPINNETAKQSIRLSSSNIQQLVLETLNGLLTRELQLPEPVSNTQLPITVSQSSHTPAFWIAKAQGIRAGPSAYL</sequence>
<dbReference type="EMBL" id="RBLJ01000001">
    <property type="protein sequence ID" value="RKS66821.1"/>
    <property type="molecule type" value="Genomic_DNA"/>
</dbReference>
<keyword evidence="1 4" id="KW-0963">Cytoplasm</keyword>
<accession>A0ABX9STL3</accession>
<dbReference type="Pfam" id="PF06558">
    <property type="entry name" value="SecM"/>
    <property type="match status" value="1"/>
</dbReference>
<evidence type="ECO:0000256" key="2">
    <source>
        <dbReference type="ARBA" id="ARBA00022729"/>
    </source>
</evidence>
<comment type="subcellular location">
    <subcellularLocation>
        <location evidence="4">Cytoplasm</location>
        <location evidence="4">Cytosol</location>
    </subcellularLocation>
    <subcellularLocation>
        <location evidence="4">Periplasm</location>
    </subcellularLocation>
    <text evidence="4">The active form is cytosolic, while the periplasmic form is rapidly degraded, mainly by the tail-specific protease.</text>
</comment>
<dbReference type="NCBIfam" id="NF002799">
    <property type="entry name" value="PRK02943.1-1"/>
    <property type="match status" value="1"/>
</dbReference>
<dbReference type="Proteomes" id="UP000280955">
    <property type="component" value="Unassembled WGS sequence"/>
</dbReference>
<keyword evidence="5" id="KW-0812">Transmembrane</keyword>
<keyword evidence="5" id="KW-0472">Membrane</keyword>
<comment type="caution">
    <text evidence="6">The sequence shown here is derived from an EMBL/GenBank/DDBJ whole genome shotgun (WGS) entry which is preliminary data.</text>
</comment>
<dbReference type="InterPro" id="IPR009502">
    <property type="entry name" value="SecM"/>
</dbReference>
<evidence type="ECO:0000256" key="1">
    <source>
        <dbReference type="ARBA" id="ARBA00022490"/>
    </source>
</evidence>